<accession>A0A2S2Q5U0</accession>
<proteinExistence type="predicted"/>
<dbReference type="GO" id="GO:0005634">
    <property type="term" value="C:nucleus"/>
    <property type="evidence" value="ECO:0007669"/>
    <property type="project" value="TreeGrafter"/>
</dbReference>
<organism evidence="2">
    <name type="scientific">Sipha flava</name>
    <name type="common">yellow sugarcane aphid</name>
    <dbReference type="NCBI Taxonomy" id="143950"/>
    <lineage>
        <taxon>Eukaryota</taxon>
        <taxon>Metazoa</taxon>
        <taxon>Ecdysozoa</taxon>
        <taxon>Arthropoda</taxon>
        <taxon>Hexapoda</taxon>
        <taxon>Insecta</taxon>
        <taxon>Pterygota</taxon>
        <taxon>Neoptera</taxon>
        <taxon>Paraneoptera</taxon>
        <taxon>Hemiptera</taxon>
        <taxon>Sternorrhyncha</taxon>
        <taxon>Aphidomorpha</taxon>
        <taxon>Aphidoidea</taxon>
        <taxon>Aphididae</taxon>
        <taxon>Sipha</taxon>
    </lineage>
</organism>
<gene>
    <name evidence="2" type="primary">TIGD6_23</name>
    <name evidence="2" type="ORF">g.177526</name>
</gene>
<protein>
    <submittedName>
        <fullName evidence="2">Tigger transposable element-derived protein 6</fullName>
    </submittedName>
</protein>
<feature type="domain" description="DDE-1" evidence="1">
    <location>
        <begin position="1"/>
        <end position="111"/>
    </location>
</feature>
<name>A0A2S2Q5U0_9HEMI</name>
<dbReference type="OrthoDB" id="6596787at2759"/>
<dbReference type="EMBL" id="GGMS01003920">
    <property type="protein sequence ID" value="MBY73123.1"/>
    <property type="molecule type" value="Transcribed_RNA"/>
</dbReference>
<dbReference type="PANTHER" id="PTHR19303:SF73">
    <property type="entry name" value="PROTEIN PDC2"/>
    <property type="match status" value="1"/>
</dbReference>
<dbReference type="Pfam" id="PF03184">
    <property type="entry name" value="DDE_1"/>
    <property type="match status" value="1"/>
</dbReference>
<dbReference type="InterPro" id="IPR050863">
    <property type="entry name" value="CenT-Element_Derived"/>
</dbReference>
<sequence length="161" mass="19257">MTQIIFNDWLIDFDREMKKKKRKILLLIDNCIPHNEPPKLDYIRLEYFPPNCTAVHQPLDQGIIRAVKSRYRIFLLRQIVCDFEKNIQRKCNVKKAIKWIFGTWDNMSINNTNCWKHATPIEEAASVSKVVEYVSNTHDIQHSELEQIWITAKKKRRFLTK</sequence>
<dbReference type="GO" id="GO:0003677">
    <property type="term" value="F:DNA binding"/>
    <property type="evidence" value="ECO:0007669"/>
    <property type="project" value="TreeGrafter"/>
</dbReference>
<evidence type="ECO:0000313" key="2">
    <source>
        <dbReference type="EMBL" id="MBY73123.1"/>
    </source>
</evidence>
<dbReference type="PANTHER" id="PTHR19303">
    <property type="entry name" value="TRANSPOSON"/>
    <property type="match status" value="1"/>
</dbReference>
<dbReference type="InterPro" id="IPR004875">
    <property type="entry name" value="DDE_SF_endonuclease_dom"/>
</dbReference>
<evidence type="ECO:0000259" key="1">
    <source>
        <dbReference type="Pfam" id="PF03184"/>
    </source>
</evidence>
<reference evidence="2" key="1">
    <citation type="submission" date="2018-04" db="EMBL/GenBank/DDBJ databases">
        <title>Transcriptome assembly of Sipha flava.</title>
        <authorList>
            <person name="Scully E.D."/>
            <person name="Geib S.M."/>
            <person name="Palmer N.A."/>
            <person name="Koch K."/>
            <person name="Bradshaw J."/>
            <person name="Heng-Moss T."/>
            <person name="Sarath G."/>
        </authorList>
    </citation>
    <scope>NUCLEOTIDE SEQUENCE</scope>
</reference>
<dbReference type="AlphaFoldDB" id="A0A2S2Q5U0"/>